<name>A0ABQ5TP58_9BACI</name>
<dbReference type="InterPro" id="IPR016163">
    <property type="entry name" value="Ald_DH_C"/>
</dbReference>
<dbReference type="SUPFAM" id="SSF53720">
    <property type="entry name" value="ALDH-like"/>
    <property type="match status" value="1"/>
</dbReference>
<evidence type="ECO:0000313" key="4">
    <source>
        <dbReference type="EMBL" id="GLO67559.1"/>
    </source>
</evidence>
<dbReference type="InterPro" id="IPR015590">
    <property type="entry name" value="Aldehyde_DH_dom"/>
</dbReference>
<evidence type="ECO:0000313" key="5">
    <source>
        <dbReference type="Proteomes" id="UP001275436"/>
    </source>
</evidence>
<gene>
    <name evidence="4" type="primary">gabD</name>
    <name evidence="4" type="ORF">MACH08_33430</name>
</gene>
<dbReference type="EMBL" id="BSKO01000001">
    <property type="protein sequence ID" value="GLO67559.1"/>
    <property type="molecule type" value="Genomic_DNA"/>
</dbReference>
<sequence>MIAMEVKQHQFFINGEWIEGEEHYDLIAPYNKEVIAHIPLADEDTVEKAVASAKAATDKMKKLTLLERSTILEKVVAIFTEKQEECAKILAFENAKPIQMARGEIQRTIETYKFAAEEAKKIAGEVIPMDAAKNGAGRFGFTKKEPLGVIAAITPFNFPFNLVAHKLGPAFAMGNTVVLKPASQTPLSAIMTAKIFEEAGLPEGALNLVFGSGRTVGDALVTHEDIKMVTFTGSVPVGKGIREKAGLKRVTLELGSNSAVILDHADDLAEVAAKCANGAFSYSGQTCISVQRVYVKDKFYDAFMDALTKEVEDIKVGNPLNEDTVVSALIHEQEAERVEKWIQEVSKEQVARGGERSGSVIQPTVLTNIDSHFSVIRDEAFAPIMVVNKYETWEEAVELVNDSQYGLQAGVFTDSLQKAFQAVDDLEVGGVIINDIPTYRVDHMPYGGVKNSGTGREGIRFSMDEMSELKLGVMNLN</sequence>
<dbReference type="Gene3D" id="3.40.309.10">
    <property type="entry name" value="Aldehyde Dehydrogenase, Chain A, domain 2"/>
    <property type="match status" value="1"/>
</dbReference>
<keyword evidence="2" id="KW-0560">Oxidoreductase</keyword>
<accession>A0ABQ5TP58</accession>
<dbReference type="Proteomes" id="UP001275436">
    <property type="component" value="Unassembled WGS sequence"/>
</dbReference>
<dbReference type="InterPro" id="IPR016161">
    <property type="entry name" value="Ald_DH/histidinol_DH"/>
</dbReference>
<evidence type="ECO:0000256" key="1">
    <source>
        <dbReference type="ARBA" id="ARBA00009986"/>
    </source>
</evidence>
<dbReference type="RefSeq" id="WP_069685376.1">
    <property type="nucleotide sequence ID" value="NZ_BSKO01000001.1"/>
</dbReference>
<organism evidence="4 5">
    <name type="scientific">Oceanobacillus kimchii</name>
    <dbReference type="NCBI Taxonomy" id="746691"/>
    <lineage>
        <taxon>Bacteria</taxon>
        <taxon>Bacillati</taxon>
        <taxon>Bacillota</taxon>
        <taxon>Bacilli</taxon>
        <taxon>Bacillales</taxon>
        <taxon>Bacillaceae</taxon>
        <taxon>Oceanobacillus</taxon>
    </lineage>
</organism>
<evidence type="ECO:0000256" key="2">
    <source>
        <dbReference type="ARBA" id="ARBA00023002"/>
    </source>
</evidence>
<comment type="similarity">
    <text evidence="1">Belongs to the aldehyde dehydrogenase family.</text>
</comment>
<dbReference type="Pfam" id="PF00171">
    <property type="entry name" value="Aldedh"/>
    <property type="match status" value="1"/>
</dbReference>
<reference evidence="4 5" key="1">
    <citation type="submission" date="2023-02" db="EMBL/GenBank/DDBJ databases">
        <title>Oceanobacillus kimchii IFOP_LL358 isolated form Alexandrium catenella lab strain.</title>
        <authorList>
            <person name="Gajardo G."/>
            <person name="Ueki S."/>
            <person name="Maruyama F."/>
        </authorList>
    </citation>
    <scope>NUCLEOTIDE SEQUENCE [LARGE SCALE GENOMIC DNA]</scope>
    <source>
        <strain evidence="4 5">IFOP_LL358</strain>
    </source>
</reference>
<dbReference type="CDD" id="cd07149">
    <property type="entry name" value="ALDH_y4uC"/>
    <property type="match status" value="1"/>
</dbReference>
<feature type="domain" description="Aldehyde dehydrogenase" evidence="3">
    <location>
        <begin position="17"/>
        <end position="470"/>
    </location>
</feature>
<dbReference type="InterPro" id="IPR051020">
    <property type="entry name" value="ALDH-related_metabolic_enz"/>
</dbReference>
<comment type="caution">
    <text evidence="4">The sequence shown here is derived from an EMBL/GenBank/DDBJ whole genome shotgun (WGS) entry which is preliminary data.</text>
</comment>
<dbReference type="PANTHER" id="PTHR42991">
    <property type="entry name" value="ALDEHYDE DEHYDROGENASE"/>
    <property type="match status" value="1"/>
</dbReference>
<evidence type="ECO:0000259" key="3">
    <source>
        <dbReference type="Pfam" id="PF00171"/>
    </source>
</evidence>
<dbReference type="PANTHER" id="PTHR42991:SF1">
    <property type="entry name" value="ALDEHYDE DEHYDROGENASE"/>
    <property type="match status" value="1"/>
</dbReference>
<dbReference type="Gene3D" id="3.40.605.10">
    <property type="entry name" value="Aldehyde Dehydrogenase, Chain A, domain 1"/>
    <property type="match status" value="1"/>
</dbReference>
<keyword evidence="5" id="KW-1185">Reference proteome</keyword>
<protein>
    <submittedName>
        <fullName evidence="4">Aldehyde dehydrogenase</fullName>
    </submittedName>
</protein>
<proteinExistence type="inferred from homology"/>
<dbReference type="InterPro" id="IPR016162">
    <property type="entry name" value="Ald_DH_N"/>
</dbReference>